<dbReference type="Gene3D" id="2.60.40.3440">
    <property type="match status" value="1"/>
</dbReference>
<name>A0A9Q0GYH9_9MAGN</name>
<dbReference type="Pfam" id="PF17963">
    <property type="entry name" value="Big_9"/>
    <property type="match status" value="1"/>
</dbReference>
<dbReference type="InterPro" id="IPR013783">
    <property type="entry name" value="Ig-like_fold"/>
</dbReference>
<dbReference type="GO" id="GO:0030036">
    <property type="term" value="P:actin cytoskeleton organization"/>
    <property type="evidence" value="ECO:0007669"/>
    <property type="project" value="InterPro"/>
</dbReference>
<feature type="repeat" description="Filamin" evidence="2">
    <location>
        <begin position="359"/>
        <end position="495"/>
    </location>
</feature>
<feature type="region of interest" description="Disordered" evidence="3">
    <location>
        <begin position="1091"/>
        <end position="1138"/>
    </location>
</feature>
<dbReference type="OrthoDB" id="5334309at2759"/>
<feature type="transmembrane region" description="Helical" evidence="4">
    <location>
        <begin position="1010"/>
        <end position="1031"/>
    </location>
</feature>
<evidence type="ECO:0000256" key="3">
    <source>
        <dbReference type="SAM" id="MobiDB-lite"/>
    </source>
</evidence>
<dbReference type="PANTHER" id="PTHR38537">
    <property type="entry name" value="JITTERBUG, ISOFORM N"/>
    <property type="match status" value="1"/>
</dbReference>
<keyword evidence="4" id="KW-1133">Transmembrane helix</keyword>
<dbReference type="GO" id="GO:0051015">
    <property type="term" value="F:actin filament binding"/>
    <property type="evidence" value="ECO:0007669"/>
    <property type="project" value="InterPro"/>
</dbReference>
<reference evidence="6" key="1">
    <citation type="journal article" date="2023" name="Plant J.">
        <title>The genome of the king protea, Protea cynaroides.</title>
        <authorList>
            <person name="Chang J."/>
            <person name="Duong T.A."/>
            <person name="Schoeman C."/>
            <person name="Ma X."/>
            <person name="Roodt D."/>
            <person name="Barker N."/>
            <person name="Li Z."/>
            <person name="Van de Peer Y."/>
            <person name="Mizrachi E."/>
        </authorList>
    </citation>
    <scope>NUCLEOTIDE SEQUENCE</scope>
    <source>
        <tissue evidence="6">Young leaves</tissue>
    </source>
</reference>
<keyword evidence="4" id="KW-0472">Membrane</keyword>
<dbReference type="InterPro" id="IPR044801">
    <property type="entry name" value="Filamin"/>
</dbReference>
<keyword evidence="1" id="KW-0677">Repeat</keyword>
<feature type="domain" description="GEX2 N-terminal Ig-like" evidence="5">
    <location>
        <begin position="144"/>
        <end position="248"/>
    </location>
</feature>
<evidence type="ECO:0000256" key="2">
    <source>
        <dbReference type="PROSITE-ProRule" id="PRU00087"/>
    </source>
</evidence>
<evidence type="ECO:0000259" key="5">
    <source>
        <dbReference type="Pfam" id="PF23616"/>
    </source>
</evidence>
<sequence length="1138" mass="124971">MRFYIYIVFGIFAACTSGGLAVLADSDKETLPSFAFSWLDDKDTFDAGDIAIIKIKVLANSAGSNLFPDSKPINLTLTVNGRKGNSSFISGVSSAFDRNSTDWSISFIPIMVGVFNVFISDDHYGISDSSLHFQVLAGRMHSSVSVASWGNLFNEFIAGTRATVLILPKDAFGNNISSTSGNPGSYKFMLSAFYENGSLASVLNITYMGWNGFGYVGVEFIAAMAGSLLLHVEVGNQSLSGSPLLFKVNPGPLDISNCLAKWNYEINALQIFSKLEIFIHQQDQYGNLVPGLYAFDAQVIEKETNLSIPIADLNFKEVVPGIQLFSFSALEPGDFKITIYDGEQNQSISNMPYDYTVFTGYCDGMKSVVNGSGLAGSVAGQMSTFSVYLNDRYEYPFPIDADRLRVQILRIVDSANVWPSIYPAHLSNASYGAASFTGSAPAPSIDPNNSSGADTKIQTSVFDVTYTPEKSGLYEIRAFCGNIPLNSGHPYTKEVRAGEVDVSLSGVVKFVPKVSKLVRNEIVVNLMDSFSNPILSQQSKLSLEIGSVNNSGFSNWNFSDHRNGSYIGYFLAKDVGTYEMCISFERKRLSPCPFGVNVYSGEYFPNAYNDTLIVWEDESVAFDALGNDYFAGGNASIVESSMPFHGSLLQYGQLFRYTPYKGYFGNDSFTYSISDINENLASASVIISILSTPPQFVSLPVQLEATEDLISPRFGGFPGFEIKYSDPEENISVTLSTQFGSIFLSPMPMQFWQSTWSSLAIHKGERDWKGLILEGHVEVINFALQSIQYLGNGNFSGDDVIHVSTMNKNGINDANVPVFVQPINDPPFIRVPEFIKLWKHDEDGSQIFNSQRDQFEFSIGDPDLFNFPGNESHFFVILSMEVNAGILVTNLPVHLINTTELKGKNSNQWQPLQTFVTISRHFLVKAKGVRFRGTIKDCNNVMQQLSYQGGDYGGGLTVAVNDMGNYGCYPDCSEKMSFPLFAEATVNLIGRQPMSSLVAHSLGSVIVIEFIMMFALGVLLLFFTCKCAIALGNERKSRRARSIKLSRQENFQKHTSSGTSSENVTYFTAACSSPFTLRSQSSNFCERSCGQSGSGSSSKDKLRSFQSSEQNGRASFMPLSIEEGQDEPVSPLMNHSGF</sequence>
<protein>
    <recommendedName>
        <fullName evidence="5">GEX2 N-terminal Ig-like domain-containing protein</fullName>
    </recommendedName>
</protein>
<dbReference type="GO" id="GO:0048235">
    <property type="term" value="P:pollen sperm cell differentiation"/>
    <property type="evidence" value="ECO:0007669"/>
    <property type="project" value="TreeGrafter"/>
</dbReference>
<evidence type="ECO:0000256" key="4">
    <source>
        <dbReference type="SAM" id="Phobius"/>
    </source>
</evidence>
<dbReference type="EMBL" id="JAMYWD010000011">
    <property type="protein sequence ID" value="KAJ4955934.1"/>
    <property type="molecule type" value="Genomic_DNA"/>
</dbReference>
<feature type="domain" description="GEX2 N-terminal Ig-like" evidence="5">
    <location>
        <begin position="32"/>
        <end position="135"/>
    </location>
</feature>
<keyword evidence="4" id="KW-0812">Transmembrane</keyword>
<dbReference type="Pfam" id="PF23616">
    <property type="entry name" value="Ig_GEX2_N"/>
    <property type="match status" value="2"/>
</dbReference>
<keyword evidence="7" id="KW-1185">Reference proteome</keyword>
<evidence type="ECO:0000313" key="7">
    <source>
        <dbReference type="Proteomes" id="UP001141806"/>
    </source>
</evidence>
<accession>A0A9Q0GYH9</accession>
<dbReference type="Proteomes" id="UP001141806">
    <property type="component" value="Unassembled WGS sequence"/>
</dbReference>
<feature type="compositionally biased region" description="Polar residues" evidence="3">
    <location>
        <begin position="1104"/>
        <end position="1113"/>
    </location>
</feature>
<dbReference type="PANTHER" id="PTHR38537:SF8">
    <property type="entry name" value="FILAMIN-A"/>
    <property type="match status" value="1"/>
</dbReference>
<organism evidence="6 7">
    <name type="scientific">Protea cynaroides</name>
    <dbReference type="NCBI Taxonomy" id="273540"/>
    <lineage>
        <taxon>Eukaryota</taxon>
        <taxon>Viridiplantae</taxon>
        <taxon>Streptophyta</taxon>
        <taxon>Embryophyta</taxon>
        <taxon>Tracheophyta</taxon>
        <taxon>Spermatophyta</taxon>
        <taxon>Magnoliopsida</taxon>
        <taxon>Proteales</taxon>
        <taxon>Proteaceae</taxon>
        <taxon>Protea</taxon>
    </lineage>
</organism>
<evidence type="ECO:0000313" key="6">
    <source>
        <dbReference type="EMBL" id="KAJ4955934.1"/>
    </source>
</evidence>
<dbReference type="SUPFAM" id="SSF81296">
    <property type="entry name" value="E set domains"/>
    <property type="match status" value="2"/>
</dbReference>
<dbReference type="InterPro" id="IPR017868">
    <property type="entry name" value="Filamin/ABP280_repeat-like"/>
</dbReference>
<dbReference type="InterPro" id="IPR014756">
    <property type="entry name" value="Ig_E-set"/>
</dbReference>
<dbReference type="PROSITE" id="PS50194">
    <property type="entry name" value="FILAMIN_REPEAT"/>
    <property type="match status" value="2"/>
</dbReference>
<evidence type="ECO:0000256" key="1">
    <source>
        <dbReference type="ARBA" id="ARBA00022737"/>
    </source>
</evidence>
<dbReference type="PROSITE" id="PS51257">
    <property type="entry name" value="PROKAR_LIPOPROTEIN"/>
    <property type="match status" value="1"/>
</dbReference>
<comment type="caution">
    <text evidence="6">The sequence shown here is derived from an EMBL/GenBank/DDBJ whole genome shotgun (WGS) entry which is preliminary data.</text>
</comment>
<proteinExistence type="predicted"/>
<gene>
    <name evidence="6" type="ORF">NE237_012717</name>
</gene>
<dbReference type="AlphaFoldDB" id="A0A9Q0GYH9"/>
<dbReference type="Gene3D" id="2.60.40.10">
    <property type="entry name" value="Immunoglobulins"/>
    <property type="match status" value="3"/>
</dbReference>
<feature type="repeat" description="Filamin" evidence="2">
    <location>
        <begin position="492"/>
        <end position="598"/>
    </location>
</feature>
<dbReference type="InterPro" id="IPR056434">
    <property type="entry name" value="Ig_GEX2_N"/>
</dbReference>